<dbReference type="InterPro" id="IPR049069">
    <property type="entry name" value="MRB1590-like_C"/>
</dbReference>
<evidence type="ECO:0000259" key="3">
    <source>
        <dbReference type="Pfam" id="PF21117"/>
    </source>
</evidence>
<dbReference type="SUPFAM" id="SSF52540">
    <property type="entry name" value="P-loop containing nucleoside triphosphate hydrolases"/>
    <property type="match status" value="1"/>
</dbReference>
<dbReference type="InterPro" id="IPR027417">
    <property type="entry name" value="P-loop_NTPase"/>
</dbReference>
<dbReference type="Pfam" id="PF09818">
    <property type="entry name" value="ABC_ATPase"/>
    <property type="match status" value="1"/>
</dbReference>
<accession>A0ABS5Y2J0</accession>
<gene>
    <name evidence="4" type="ORF">IXB28_07420</name>
</gene>
<name>A0ABS5Y2J0_9CYAN</name>
<dbReference type="InterPro" id="IPR019195">
    <property type="entry name" value="ABC_ATPase_put"/>
</dbReference>
<protein>
    <submittedName>
        <fullName evidence="4">ABC-ATPase domain-containing protein</fullName>
    </submittedName>
</protein>
<dbReference type="EMBL" id="JADOER010000004">
    <property type="protein sequence ID" value="MBT9312032.1"/>
    <property type="molecule type" value="Genomic_DNA"/>
</dbReference>
<proteinExistence type="predicted"/>
<dbReference type="PANTHER" id="PTHR38149:SF1">
    <property type="entry name" value="ATPASE"/>
    <property type="match status" value="1"/>
</dbReference>
<comment type="caution">
    <text evidence="4">The sequence shown here is derived from an EMBL/GenBank/DDBJ whole genome shotgun (WGS) entry which is preliminary data.</text>
</comment>
<dbReference type="Pfam" id="PF21117">
    <property type="entry name" value="MRB1590_C"/>
    <property type="match status" value="1"/>
</dbReference>
<reference evidence="4 5" key="1">
    <citation type="journal article" date="2021" name="Mar. Drugs">
        <title>Genome Reduction and Secondary Metabolism of the Marine Sponge-Associated Cyanobacterium Leptothoe.</title>
        <authorList>
            <person name="Konstantinou D."/>
            <person name="Popin R.V."/>
            <person name="Fewer D.P."/>
            <person name="Sivonen K."/>
            <person name="Gkelis S."/>
        </authorList>
    </citation>
    <scope>NUCLEOTIDE SEQUENCE [LARGE SCALE GENOMIC DNA]</scope>
    <source>
        <strain evidence="4 5">TAU-MAC 1615</strain>
    </source>
</reference>
<dbReference type="InterPro" id="IPR046834">
    <property type="entry name" value="ABC_ATPase_C"/>
</dbReference>
<feature type="domain" description="ATPase of the ABC class C-terminal" evidence="1">
    <location>
        <begin position="170"/>
        <end position="450"/>
    </location>
</feature>
<dbReference type="Pfam" id="PF20446">
    <property type="entry name" value="ABC_N"/>
    <property type="match status" value="1"/>
</dbReference>
<evidence type="ECO:0000313" key="5">
    <source>
        <dbReference type="Proteomes" id="UP001196661"/>
    </source>
</evidence>
<feature type="domain" description="MRB1590-like C-terminal" evidence="3">
    <location>
        <begin position="465"/>
        <end position="560"/>
    </location>
</feature>
<keyword evidence="5" id="KW-1185">Reference proteome</keyword>
<evidence type="ECO:0000313" key="4">
    <source>
        <dbReference type="EMBL" id="MBT9312032.1"/>
    </source>
</evidence>
<sequence length="562" mass="61392">MTSPSVLEQQLDRLNGQSYSGYKRLKGEYQFPTFNLTLAHIQGDPFAAPSRVSLWVPHGQGQWPQTYWQDSMRQVALGDFLHRQIIQTIPQIQQRRGSGKSGCLVVAAASQVMLARTAVQVTAAGIELRLGVGLPAHGRRIAGQAAQALLLDDLPDLVHKTLHYQPGWQDDLDQHMATVENANALRQQLKAQGLVAFIANGAVLPRRSGVDPRPLPNAIPFQSPVALEVTLPMPHGGAIAGLGIPQGVTLIVGGGYHGKSTVLKAIAEGAYNHIPGDGRERVVAHGATVKIRAEDGRSVTGVDISPFIDRLPQGISTTHFSTTNASGSTSQAANILEAIEAGAQVLLIDEDTAATNLMIRDRNMQSLIAKEKEPITPFIDKVRQLYTDHGISTILVMGGSGDYFEVADQVIALDSYRAHDVTEQAHGIATQYPSNRQGEGGQQFGTITQRQIQLPSFDFGRKPAKVKTQKLTTVTIGKEDIDLRGIEQLLEPNQVRAIAHAILTWQQQRRSHALGELLDDVMSWVERRDLDGLTPFPMADLSEFRRYELAAIINRLRGLQRL</sequence>
<dbReference type="InterPro" id="IPR046833">
    <property type="entry name" value="ABC_N"/>
</dbReference>
<dbReference type="PANTHER" id="PTHR38149">
    <property type="entry name" value="ATPASE"/>
    <property type="match status" value="1"/>
</dbReference>
<dbReference type="Proteomes" id="UP001196661">
    <property type="component" value="Unassembled WGS sequence"/>
</dbReference>
<feature type="domain" description="ATPase of the ABC class N-terminal" evidence="2">
    <location>
        <begin position="7"/>
        <end position="164"/>
    </location>
</feature>
<evidence type="ECO:0000259" key="2">
    <source>
        <dbReference type="Pfam" id="PF20446"/>
    </source>
</evidence>
<evidence type="ECO:0000259" key="1">
    <source>
        <dbReference type="Pfam" id="PF09818"/>
    </source>
</evidence>
<organism evidence="4 5">
    <name type="scientific">Leptothoe kymatousa TAU-MAC 1615</name>
    <dbReference type="NCBI Taxonomy" id="2364775"/>
    <lineage>
        <taxon>Bacteria</taxon>
        <taxon>Bacillati</taxon>
        <taxon>Cyanobacteriota</taxon>
        <taxon>Cyanophyceae</taxon>
        <taxon>Nodosilineales</taxon>
        <taxon>Cymatolegaceae</taxon>
        <taxon>Leptothoe</taxon>
        <taxon>Leptothoe kymatousa</taxon>
    </lineage>
</organism>
<dbReference type="RefSeq" id="WP_215617882.1">
    <property type="nucleotide sequence ID" value="NZ_JADOER010000004.1"/>
</dbReference>